<reference evidence="3" key="1">
    <citation type="journal article" date="2019" name="Int. J. Syst. Evol. Microbiol.">
        <title>The Global Catalogue of Microorganisms (GCM) 10K type strain sequencing project: providing services to taxonomists for standard genome sequencing and annotation.</title>
        <authorList>
            <consortium name="The Broad Institute Genomics Platform"/>
            <consortium name="The Broad Institute Genome Sequencing Center for Infectious Disease"/>
            <person name="Wu L."/>
            <person name="Ma J."/>
        </authorList>
    </citation>
    <scope>NUCLEOTIDE SEQUENCE [LARGE SCALE GENOMIC DNA]</scope>
    <source>
        <strain evidence="3">JCM 15591</strain>
    </source>
</reference>
<dbReference type="SUPFAM" id="SSF55729">
    <property type="entry name" value="Acyl-CoA N-acyltransferases (Nat)"/>
    <property type="match status" value="1"/>
</dbReference>
<sequence length="126" mass="13949">MLVYEGDACIGWCQFGSPAELPNIKNVKAYEKDVTELPAWRIGCIFTTGRQRGRGVARAAVDAALHEIAAAGGGIVEAYPEQVDGRAPQRGAYFHTGPETLFADLGFTRDRRIAKWRWVMRRTVVP</sequence>
<dbReference type="InterPro" id="IPR000182">
    <property type="entry name" value="GNAT_dom"/>
</dbReference>
<dbReference type="Proteomes" id="UP001501475">
    <property type="component" value="Unassembled WGS sequence"/>
</dbReference>
<organism evidence="2 3">
    <name type="scientific">Nostocoides vanveenii</name>
    <dbReference type="NCBI Taxonomy" id="330835"/>
    <lineage>
        <taxon>Bacteria</taxon>
        <taxon>Bacillati</taxon>
        <taxon>Actinomycetota</taxon>
        <taxon>Actinomycetes</taxon>
        <taxon>Micrococcales</taxon>
        <taxon>Intrasporangiaceae</taxon>
        <taxon>Nostocoides</taxon>
    </lineage>
</organism>
<evidence type="ECO:0000313" key="3">
    <source>
        <dbReference type="Proteomes" id="UP001501475"/>
    </source>
</evidence>
<dbReference type="InterPro" id="IPR016181">
    <property type="entry name" value="Acyl_CoA_acyltransferase"/>
</dbReference>
<dbReference type="Gene3D" id="3.40.630.30">
    <property type="match status" value="1"/>
</dbReference>
<gene>
    <name evidence="2" type="ORF">GCM10009810_17660</name>
</gene>
<dbReference type="EMBL" id="BAAAPN010000045">
    <property type="protein sequence ID" value="GAA1758584.1"/>
    <property type="molecule type" value="Genomic_DNA"/>
</dbReference>
<feature type="domain" description="N-acetyltransferase" evidence="1">
    <location>
        <begin position="1"/>
        <end position="125"/>
    </location>
</feature>
<dbReference type="RefSeq" id="WP_344064963.1">
    <property type="nucleotide sequence ID" value="NZ_BAAAPN010000045.1"/>
</dbReference>
<comment type="caution">
    <text evidence="2">The sequence shown here is derived from an EMBL/GenBank/DDBJ whole genome shotgun (WGS) entry which is preliminary data.</text>
</comment>
<dbReference type="PROSITE" id="PS51186">
    <property type="entry name" value="GNAT"/>
    <property type="match status" value="1"/>
</dbReference>
<evidence type="ECO:0000313" key="2">
    <source>
        <dbReference type="EMBL" id="GAA1758584.1"/>
    </source>
</evidence>
<proteinExistence type="predicted"/>
<evidence type="ECO:0000259" key="1">
    <source>
        <dbReference type="PROSITE" id="PS51186"/>
    </source>
</evidence>
<accession>A0ABP4WNC9</accession>
<protein>
    <recommendedName>
        <fullName evidence="1">N-acetyltransferase domain-containing protein</fullName>
    </recommendedName>
</protein>
<name>A0ABP4WNC9_9MICO</name>
<keyword evidence="3" id="KW-1185">Reference proteome</keyword>